<keyword evidence="2" id="KW-1133">Transmembrane helix</keyword>
<gene>
    <name evidence="3" type="ORF">F9B16_02585</name>
</gene>
<evidence type="ECO:0000256" key="1">
    <source>
        <dbReference type="SAM" id="MobiDB-lite"/>
    </source>
</evidence>
<reference evidence="3 4" key="1">
    <citation type="submission" date="2019-09" db="EMBL/GenBank/DDBJ databases">
        <title>Actinomadura physcomitrii sp. nov., a novel actinomycete isolated from moss [Physcomitrium sphaericum (Ludw) Fuernr].</title>
        <authorList>
            <person name="Liu C."/>
            <person name="Zhuang X."/>
        </authorList>
    </citation>
    <scope>NUCLEOTIDE SEQUENCE [LARGE SCALE GENOMIC DNA]</scope>
    <source>
        <strain evidence="3 4">CYP1-1B</strain>
    </source>
</reference>
<feature type="region of interest" description="Disordered" evidence="1">
    <location>
        <begin position="65"/>
        <end position="84"/>
    </location>
</feature>
<keyword evidence="2" id="KW-0472">Membrane</keyword>
<dbReference type="AlphaFoldDB" id="A0A6L3W717"/>
<comment type="caution">
    <text evidence="3">The sequence shown here is derived from an EMBL/GenBank/DDBJ whole genome shotgun (WGS) entry which is preliminary data.</text>
</comment>
<sequence>MSDENDEVYVLFFGVSLVIVLFGALCSFLIWLSGQMSALLTGGGWPDSSPKDCLEIAFHFVRHPGDPSSSWPPRQSWGPPRPSTPCCSRFWRRW</sequence>
<feature type="transmembrane region" description="Helical" evidence="2">
    <location>
        <begin position="12"/>
        <end position="32"/>
    </location>
</feature>
<protein>
    <submittedName>
        <fullName evidence="3">Uncharacterized protein</fullName>
    </submittedName>
</protein>
<evidence type="ECO:0000313" key="3">
    <source>
        <dbReference type="EMBL" id="KAB2388822.1"/>
    </source>
</evidence>
<dbReference type="RefSeq" id="WP_151538168.1">
    <property type="nucleotide sequence ID" value="NZ_WBMR01000003.1"/>
</dbReference>
<keyword evidence="2" id="KW-0812">Transmembrane</keyword>
<dbReference type="Proteomes" id="UP000483004">
    <property type="component" value="Unassembled WGS sequence"/>
</dbReference>
<keyword evidence="4" id="KW-1185">Reference proteome</keyword>
<organism evidence="3 4">
    <name type="scientific">Actinomadura montaniterrae</name>
    <dbReference type="NCBI Taxonomy" id="1803903"/>
    <lineage>
        <taxon>Bacteria</taxon>
        <taxon>Bacillati</taxon>
        <taxon>Actinomycetota</taxon>
        <taxon>Actinomycetes</taxon>
        <taxon>Streptosporangiales</taxon>
        <taxon>Thermomonosporaceae</taxon>
        <taxon>Actinomadura</taxon>
    </lineage>
</organism>
<accession>A0A6L3W717</accession>
<name>A0A6L3W717_9ACTN</name>
<evidence type="ECO:0000256" key="2">
    <source>
        <dbReference type="SAM" id="Phobius"/>
    </source>
</evidence>
<evidence type="ECO:0000313" key="4">
    <source>
        <dbReference type="Proteomes" id="UP000483004"/>
    </source>
</evidence>
<dbReference type="EMBL" id="WBMR01000003">
    <property type="protein sequence ID" value="KAB2388822.1"/>
    <property type="molecule type" value="Genomic_DNA"/>
</dbReference>
<proteinExistence type="predicted"/>